<dbReference type="STRING" id="137246.A0A401TJQ2"/>
<proteinExistence type="predicted"/>
<protein>
    <recommendedName>
        <fullName evidence="2">Major facilitator superfamily (MFS) profile domain-containing protein</fullName>
    </recommendedName>
</protein>
<dbReference type="GO" id="GO:0022857">
    <property type="term" value="F:transmembrane transporter activity"/>
    <property type="evidence" value="ECO:0007669"/>
    <property type="project" value="InterPro"/>
</dbReference>
<gene>
    <name evidence="3" type="ORF">chiPu_0026505</name>
</gene>
<feature type="domain" description="Major facilitator superfamily (MFS) profile" evidence="2">
    <location>
        <begin position="1"/>
        <end position="76"/>
    </location>
</feature>
<dbReference type="InterPro" id="IPR036259">
    <property type="entry name" value="MFS_trans_sf"/>
</dbReference>
<organism evidence="3 4">
    <name type="scientific">Chiloscyllium punctatum</name>
    <name type="common">Brownbanded bambooshark</name>
    <name type="synonym">Hemiscyllium punctatum</name>
    <dbReference type="NCBI Taxonomy" id="137246"/>
    <lineage>
        <taxon>Eukaryota</taxon>
        <taxon>Metazoa</taxon>
        <taxon>Chordata</taxon>
        <taxon>Craniata</taxon>
        <taxon>Vertebrata</taxon>
        <taxon>Chondrichthyes</taxon>
        <taxon>Elasmobranchii</taxon>
        <taxon>Galeomorphii</taxon>
        <taxon>Galeoidea</taxon>
        <taxon>Orectolobiformes</taxon>
        <taxon>Hemiscylliidae</taxon>
        <taxon>Chiloscyllium</taxon>
    </lineage>
</organism>
<dbReference type="AlphaFoldDB" id="A0A401TJQ2"/>
<dbReference type="OrthoDB" id="3639251at2759"/>
<dbReference type="EMBL" id="BEZZ01081158">
    <property type="protein sequence ID" value="GCC42865.1"/>
    <property type="molecule type" value="Genomic_DNA"/>
</dbReference>
<dbReference type="SUPFAM" id="SSF103473">
    <property type="entry name" value="MFS general substrate transporter"/>
    <property type="match status" value="1"/>
</dbReference>
<comment type="caution">
    <text evidence="3">The sequence shown here is derived from an EMBL/GenBank/DDBJ whole genome shotgun (WGS) entry which is preliminary data.</text>
</comment>
<dbReference type="GO" id="GO:0016020">
    <property type="term" value="C:membrane"/>
    <property type="evidence" value="ECO:0007669"/>
    <property type="project" value="UniProtKB-SubCell"/>
</dbReference>
<name>A0A401TJQ2_CHIPU</name>
<comment type="subcellular location">
    <subcellularLocation>
        <location evidence="1">Membrane</location>
        <topology evidence="1">Multi-pass membrane protein</topology>
    </subcellularLocation>
</comment>
<dbReference type="InterPro" id="IPR020846">
    <property type="entry name" value="MFS_dom"/>
</dbReference>
<accession>A0A401TJQ2</accession>
<evidence type="ECO:0000313" key="4">
    <source>
        <dbReference type="Proteomes" id="UP000287033"/>
    </source>
</evidence>
<dbReference type="OMA" id="WHLLILR"/>
<keyword evidence="4" id="KW-1185">Reference proteome</keyword>
<dbReference type="PROSITE" id="PS50850">
    <property type="entry name" value="MFS"/>
    <property type="match status" value="1"/>
</dbReference>
<feature type="non-terminal residue" evidence="3">
    <location>
        <position position="1"/>
    </location>
</feature>
<evidence type="ECO:0000259" key="2">
    <source>
        <dbReference type="PROSITE" id="PS50850"/>
    </source>
</evidence>
<sequence>EAGCTPFAVSLIMDYFPKESRGSAMGFYNWGIYAGYSLSYAVGNYVTDANILGQVSFESDLTGTVRSSVCGWSICC</sequence>
<reference evidence="3 4" key="1">
    <citation type="journal article" date="2018" name="Nat. Ecol. Evol.">
        <title>Shark genomes provide insights into elasmobranch evolution and the origin of vertebrates.</title>
        <authorList>
            <person name="Hara Y"/>
            <person name="Yamaguchi K"/>
            <person name="Onimaru K"/>
            <person name="Kadota M"/>
            <person name="Koyanagi M"/>
            <person name="Keeley SD"/>
            <person name="Tatsumi K"/>
            <person name="Tanaka K"/>
            <person name="Motone F"/>
            <person name="Kageyama Y"/>
            <person name="Nozu R"/>
            <person name="Adachi N"/>
            <person name="Nishimura O"/>
            <person name="Nakagawa R"/>
            <person name="Tanegashima C"/>
            <person name="Kiyatake I"/>
            <person name="Matsumoto R"/>
            <person name="Murakumo K"/>
            <person name="Nishida K"/>
            <person name="Terakita A"/>
            <person name="Kuratani S"/>
            <person name="Sato K"/>
            <person name="Hyodo S Kuraku.S."/>
        </authorList>
    </citation>
    <scope>NUCLEOTIDE SEQUENCE [LARGE SCALE GENOMIC DNA]</scope>
</reference>
<evidence type="ECO:0000313" key="3">
    <source>
        <dbReference type="EMBL" id="GCC42865.1"/>
    </source>
</evidence>
<evidence type="ECO:0000256" key="1">
    <source>
        <dbReference type="ARBA" id="ARBA00004141"/>
    </source>
</evidence>
<dbReference type="Proteomes" id="UP000287033">
    <property type="component" value="Unassembled WGS sequence"/>
</dbReference>
<dbReference type="Gene3D" id="1.20.1250.20">
    <property type="entry name" value="MFS general substrate transporter like domains"/>
    <property type="match status" value="1"/>
</dbReference>